<sequence>MFVPPGHGAGLSVCYRYKRTALGASAWTGQRPQSALRGALPRRRGGALHTRLRLVPRRRTEAAPDVGASRPLDRATVVTPRLPRRERRKETPDEDEGEDDGLFETQADGTRRFIGYDQFERDESDTADVADPDEQGDTASATPRAPRKVQRPTRFPIIAVLGRPNVGKSTVVNRMAGEFKTGAVVEDVPGVTRDRTYRLCEHNGRFFQVVDTGGLLFDDDPQNVFLPQIREQALVAMREASGVVLVVDGQEGVHPIDLEVASFLRRECLDATDGSSPPRVVVAVNKCESVRFGDAQAAEFWRLGLGEPIPVSGIHGGGVAEVLDRLCEEIPEAQPRRMDENGRWILDEPPDDLEAGILNVAIIGRPNVGKSSLLNRFLGSERAIVSEVPGTTRDAVDELLVVTDPRTGDEYGYRLIDTAGIRRKKSISYGTEFFMINRAFKAIRRADVVLLVLDMTQGVYEQDATLAERIADEGRACIIVGNKWDAVEGKDDRAYRAALQKVRERLPMLPWADALLVSAMSGQRVPRILDLVNAAAEQHGRRVRTAVLNEVLMEAIRWQPPPSTRQGKNGKVYYATQVSTRPPTFAMFVNDPKLFGDTYRRFIERRFREGLGFRGTPLRFLWRGRRIR</sequence>
<dbReference type="NCBIfam" id="TIGR03594">
    <property type="entry name" value="GTPase_EngA"/>
    <property type="match status" value="1"/>
</dbReference>
<dbReference type="FunFam" id="3.30.300.20:FF:000004">
    <property type="entry name" value="GTPase Der"/>
    <property type="match status" value="1"/>
</dbReference>
<dbReference type="CDD" id="cd01895">
    <property type="entry name" value="EngA2"/>
    <property type="match status" value="1"/>
</dbReference>
<name>A0AAV9IYI3_CYACA</name>
<dbReference type="SUPFAM" id="SSF52540">
    <property type="entry name" value="P-loop containing nucleoside triphosphate hydrolases"/>
    <property type="match status" value="2"/>
</dbReference>
<organism evidence="10 11">
    <name type="scientific">Cyanidium caldarium</name>
    <name type="common">Red alga</name>
    <dbReference type="NCBI Taxonomy" id="2771"/>
    <lineage>
        <taxon>Eukaryota</taxon>
        <taxon>Rhodophyta</taxon>
        <taxon>Bangiophyceae</taxon>
        <taxon>Cyanidiales</taxon>
        <taxon>Cyanidiaceae</taxon>
        <taxon>Cyanidium</taxon>
    </lineage>
</organism>
<feature type="compositionally biased region" description="Acidic residues" evidence="8">
    <location>
        <begin position="120"/>
        <end position="136"/>
    </location>
</feature>
<dbReference type="HAMAP" id="MF_00195">
    <property type="entry name" value="GTPase_Der"/>
    <property type="match status" value="1"/>
</dbReference>
<feature type="region of interest" description="Disordered" evidence="8">
    <location>
        <begin position="56"/>
        <end position="107"/>
    </location>
</feature>
<evidence type="ECO:0000256" key="8">
    <source>
        <dbReference type="SAM" id="MobiDB-lite"/>
    </source>
</evidence>
<dbReference type="InterPro" id="IPR031166">
    <property type="entry name" value="G_ENGA"/>
</dbReference>
<evidence type="ECO:0000256" key="4">
    <source>
        <dbReference type="ARBA" id="ARBA00022737"/>
    </source>
</evidence>
<dbReference type="GO" id="GO:0043022">
    <property type="term" value="F:ribosome binding"/>
    <property type="evidence" value="ECO:0007669"/>
    <property type="project" value="TreeGrafter"/>
</dbReference>
<dbReference type="Pfam" id="PF14714">
    <property type="entry name" value="KH_dom-like"/>
    <property type="match status" value="1"/>
</dbReference>
<dbReference type="PANTHER" id="PTHR43834">
    <property type="entry name" value="GTPASE DER"/>
    <property type="match status" value="1"/>
</dbReference>
<feature type="region of interest" description="Disordered" evidence="8">
    <location>
        <begin position="119"/>
        <end position="151"/>
    </location>
</feature>
<dbReference type="InterPro" id="IPR027417">
    <property type="entry name" value="P-loop_NTPase"/>
</dbReference>
<dbReference type="AlphaFoldDB" id="A0AAV9IYI3"/>
<keyword evidence="5" id="KW-0547">Nucleotide-binding</keyword>
<keyword evidence="11" id="KW-1185">Reference proteome</keyword>
<keyword evidence="6" id="KW-0342">GTP-binding</keyword>
<protein>
    <recommendedName>
        <fullName evidence="2">GTPase Der</fullName>
    </recommendedName>
    <alternativeName>
        <fullName evidence="7">GTP-binding protein EngA</fullName>
    </alternativeName>
</protein>
<comment type="similarity">
    <text evidence="1">Belongs to the TRAFAC class TrmE-Era-EngA-EngB-Septin-like GTPase superfamily. EngA (Der) GTPase family.</text>
</comment>
<gene>
    <name evidence="10" type="ORF">CDCA_CDCA11G3221</name>
</gene>
<dbReference type="GO" id="GO:0005525">
    <property type="term" value="F:GTP binding"/>
    <property type="evidence" value="ECO:0007669"/>
    <property type="project" value="UniProtKB-KW"/>
</dbReference>
<dbReference type="PRINTS" id="PR00326">
    <property type="entry name" value="GTP1OBG"/>
</dbReference>
<dbReference type="CDD" id="cd01894">
    <property type="entry name" value="EngA1"/>
    <property type="match status" value="1"/>
</dbReference>
<dbReference type="InterPro" id="IPR005225">
    <property type="entry name" value="Small_GTP-bd"/>
</dbReference>
<dbReference type="InterPro" id="IPR032859">
    <property type="entry name" value="KH_dom-like"/>
</dbReference>
<feature type="compositionally biased region" description="Acidic residues" evidence="8">
    <location>
        <begin position="92"/>
        <end position="102"/>
    </location>
</feature>
<feature type="domain" description="EngA-type G" evidence="9">
    <location>
        <begin position="156"/>
        <end position="334"/>
    </location>
</feature>
<dbReference type="InterPro" id="IPR016484">
    <property type="entry name" value="GTPase_Der"/>
</dbReference>
<dbReference type="PANTHER" id="PTHR43834:SF6">
    <property type="entry name" value="GTPASE DER"/>
    <property type="match status" value="1"/>
</dbReference>
<evidence type="ECO:0000256" key="2">
    <source>
        <dbReference type="ARBA" id="ARBA00020953"/>
    </source>
</evidence>
<comment type="caution">
    <text evidence="10">The sequence shown here is derived from an EMBL/GenBank/DDBJ whole genome shotgun (WGS) entry which is preliminary data.</text>
</comment>
<dbReference type="GO" id="GO:0042254">
    <property type="term" value="P:ribosome biogenesis"/>
    <property type="evidence" value="ECO:0007669"/>
    <property type="project" value="UniProtKB-KW"/>
</dbReference>
<evidence type="ECO:0000259" key="9">
    <source>
        <dbReference type="PROSITE" id="PS51712"/>
    </source>
</evidence>
<dbReference type="InterPro" id="IPR006073">
    <property type="entry name" value="GTP-bd"/>
</dbReference>
<feature type="domain" description="EngA-type G" evidence="9">
    <location>
        <begin position="358"/>
        <end position="540"/>
    </location>
</feature>
<dbReference type="InterPro" id="IPR003593">
    <property type="entry name" value="AAA+_ATPase"/>
</dbReference>
<dbReference type="Gene3D" id="3.40.50.300">
    <property type="entry name" value="P-loop containing nucleotide triphosphate hydrolases"/>
    <property type="match status" value="2"/>
</dbReference>
<dbReference type="Pfam" id="PF01926">
    <property type="entry name" value="MMR_HSR1"/>
    <property type="match status" value="2"/>
</dbReference>
<dbReference type="Proteomes" id="UP001301350">
    <property type="component" value="Unassembled WGS sequence"/>
</dbReference>
<proteinExistence type="inferred from homology"/>
<accession>A0AAV9IYI3</accession>
<dbReference type="FunFam" id="3.40.50.300:FF:000040">
    <property type="entry name" value="GTPase Der"/>
    <property type="match status" value="1"/>
</dbReference>
<evidence type="ECO:0000256" key="3">
    <source>
        <dbReference type="ARBA" id="ARBA00022517"/>
    </source>
</evidence>
<evidence type="ECO:0000313" key="11">
    <source>
        <dbReference type="Proteomes" id="UP001301350"/>
    </source>
</evidence>
<evidence type="ECO:0000313" key="10">
    <source>
        <dbReference type="EMBL" id="KAK4537196.1"/>
    </source>
</evidence>
<evidence type="ECO:0000256" key="1">
    <source>
        <dbReference type="ARBA" id="ARBA00008279"/>
    </source>
</evidence>
<dbReference type="NCBIfam" id="TIGR00231">
    <property type="entry name" value="small_GTP"/>
    <property type="match status" value="2"/>
</dbReference>
<dbReference type="Gene3D" id="3.30.300.20">
    <property type="match status" value="1"/>
</dbReference>
<dbReference type="InterPro" id="IPR015946">
    <property type="entry name" value="KH_dom-like_a/b"/>
</dbReference>
<evidence type="ECO:0000256" key="6">
    <source>
        <dbReference type="ARBA" id="ARBA00023134"/>
    </source>
</evidence>
<keyword evidence="4" id="KW-0677">Repeat</keyword>
<dbReference type="EMBL" id="JANCYW010000011">
    <property type="protein sequence ID" value="KAK4537196.1"/>
    <property type="molecule type" value="Genomic_DNA"/>
</dbReference>
<evidence type="ECO:0000256" key="5">
    <source>
        <dbReference type="ARBA" id="ARBA00022741"/>
    </source>
</evidence>
<dbReference type="PROSITE" id="PS51712">
    <property type="entry name" value="G_ENGA"/>
    <property type="match status" value="2"/>
</dbReference>
<evidence type="ECO:0000256" key="7">
    <source>
        <dbReference type="ARBA" id="ARBA00032345"/>
    </source>
</evidence>
<keyword evidence="3" id="KW-0690">Ribosome biogenesis</keyword>
<dbReference type="SMART" id="SM00382">
    <property type="entry name" value="AAA"/>
    <property type="match status" value="2"/>
</dbReference>
<reference evidence="10 11" key="1">
    <citation type="submission" date="2022-07" db="EMBL/GenBank/DDBJ databases">
        <title>Genome-wide signatures of adaptation to extreme environments.</title>
        <authorList>
            <person name="Cho C.H."/>
            <person name="Yoon H.S."/>
        </authorList>
    </citation>
    <scope>NUCLEOTIDE SEQUENCE [LARGE SCALE GENOMIC DNA]</scope>
    <source>
        <strain evidence="10 11">DBV 063 E5</strain>
    </source>
</reference>